<accession>A0ACB9I5G3</accession>
<reference evidence="2" key="1">
    <citation type="journal article" date="2022" name="Mol. Ecol. Resour.">
        <title>The genomes of chicory, endive, great burdock and yacon provide insights into Asteraceae palaeo-polyploidization history and plant inulin production.</title>
        <authorList>
            <person name="Fan W."/>
            <person name="Wang S."/>
            <person name="Wang H."/>
            <person name="Wang A."/>
            <person name="Jiang F."/>
            <person name="Liu H."/>
            <person name="Zhao H."/>
            <person name="Xu D."/>
            <person name="Zhang Y."/>
        </authorList>
    </citation>
    <scope>NUCLEOTIDE SEQUENCE [LARGE SCALE GENOMIC DNA]</scope>
    <source>
        <strain evidence="2">cv. Yunnan</strain>
    </source>
</reference>
<protein>
    <submittedName>
        <fullName evidence="1">Uncharacterized protein</fullName>
    </submittedName>
</protein>
<reference evidence="1 2" key="2">
    <citation type="journal article" date="2022" name="Mol. Ecol. Resour.">
        <title>The genomes of chicory, endive, great burdock and yacon provide insights into Asteraceae paleo-polyploidization history and plant inulin production.</title>
        <authorList>
            <person name="Fan W."/>
            <person name="Wang S."/>
            <person name="Wang H."/>
            <person name="Wang A."/>
            <person name="Jiang F."/>
            <person name="Liu H."/>
            <person name="Zhao H."/>
            <person name="Xu D."/>
            <person name="Zhang Y."/>
        </authorList>
    </citation>
    <scope>NUCLEOTIDE SEQUENCE [LARGE SCALE GENOMIC DNA]</scope>
    <source>
        <strain evidence="2">cv. Yunnan</strain>
        <tissue evidence="1">Leaves</tissue>
    </source>
</reference>
<keyword evidence="2" id="KW-1185">Reference proteome</keyword>
<evidence type="ECO:0000313" key="1">
    <source>
        <dbReference type="EMBL" id="KAI3802735.1"/>
    </source>
</evidence>
<gene>
    <name evidence="1" type="ORF">L1987_30876</name>
</gene>
<evidence type="ECO:0000313" key="2">
    <source>
        <dbReference type="Proteomes" id="UP001056120"/>
    </source>
</evidence>
<organism evidence="1 2">
    <name type="scientific">Smallanthus sonchifolius</name>
    <dbReference type="NCBI Taxonomy" id="185202"/>
    <lineage>
        <taxon>Eukaryota</taxon>
        <taxon>Viridiplantae</taxon>
        <taxon>Streptophyta</taxon>
        <taxon>Embryophyta</taxon>
        <taxon>Tracheophyta</taxon>
        <taxon>Spermatophyta</taxon>
        <taxon>Magnoliopsida</taxon>
        <taxon>eudicotyledons</taxon>
        <taxon>Gunneridae</taxon>
        <taxon>Pentapetalae</taxon>
        <taxon>asterids</taxon>
        <taxon>campanulids</taxon>
        <taxon>Asterales</taxon>
        <taxon>Asteraceae</taxon>
        <taxon>Asteroideae</taxon>
        <taxon>Heliantheae alliance</taxon>
        <taxon>Millerieae</taxon>
        <taxon>Smallanthus</taxon>
    </lineage>
</organism>
<comment type="caution">
    <text evidence="1">The sequence shown here is derived from an EMBL/GenBank/DDBJ whole genome shotgun (WGS) entry which is preliminary data.</text>
</comment>
<name>A0ACB9I5G3_9ASTR</name>
<dbReference type="Proteomes" id="UP001056120">
    <property type="component" value="Linkage Group LG10"/>
</dbReference>
<proteinExistence type="predicted"/>
<dbReference type="EMBL" id="CM042027">
    <property type="protein sequence ID" value="KAI3802735.1"/>
    <property type="molecule type" value="Genomic_DNA"/>
</dbReference>
<sequence length="186" mass="20855">MLKGKAIENGSTMHLQLEDLEVAKGFTHPLLRGGRCRLELRENWCNDFSGFLMVVTFPYDSCSIEYGIGISIAQVLSGMDLEDDVVWEESDGDSDKYMTWVWYVSFGSLRPTTWWDQTYNAVSFDIKSCLNIDYPSGIGVRLVDKESKSGLTATSTDSSSQYTPKIMLEHDLEASALRISLNPNVS</sequence>